<gene>
    <name evidence="1" type="ORF">AKJ09_09582</name>
</gene>
<dbReference type="OrthoDB" id="5502184at2"/>
<dbReference type="RefSeq" id="WP_146653774.1">
    <property type="nucleotide sequence ID" value="NZ_CP012333.1"/>
</dbReference>
<sequence length="240" mass="26194">MIGHEIEVPSGEGLVRLVRALGQHRYVASRLHLVHAFTIEAACAAGPSDALTDARAWAEGVLANASIERDSKDERLYRKATDAELVVVLSAFWNPGPTRGRAKAALEARLREIGVDPDDRNREAFDEAHEEDLFPVLVDAGWELLPLRALDPERHKGAMSAFDDGFAFDVAKFEEENAVPPLVTLHEMPALGAVELLHAVDEAGALGVPFVLWANGNETYLDYVLRGVLKIAKLDTLQAS</sequence>
<organism evidence="1 2">
    <name type="scientific">Labilithrix luteola</name>
    <dbReference type="NCBI Taxonomy" id="1391654"/>
    <lineage>
        <taxon>Bacteria</taxon>
        <taxon>Pseudomonadati</taxon>
        <taxon>Myxococcota</taxon>
        <taxon>Polyangia</taxon>
        <taxon>Polyangiales</taxon>
        <taxon>Labilitrichaceae</taxon>
        <taxon>Labilithrix</taxon>
    </lineage>
</organism>
<evidence type="ECO:0000313" key="1">
    <source>
        <dbReference type="EMBL" id="AKV02919.1"/>
    </source>
</evidence>
<proteinExistence type="predicted"/>
<dbReference type="KEGG" id="llu:AKJ09_09582"/>
<protein>
    <submittedName>
        <fullName evidence="1">Uncharacterized protein</fullName>
    </submittedName>
</protein>
<keyword evidence="2" id="KW-1185">Reference proteome</keyword>
<accession>A0A0K1QB04</accession>
<dbReference type="EMBL" id="CP012333">
    <property type="protein sequence ID" value="AKV02919.1"/>
    <property type="molecule type" value="Genomic_DNA"/>
</dbReference>
<dbReference type="Proteomes" id="UP000064967">
    <property type="component" value="Chromosome"/>
</dbReference>
<dbReference type="AlphaFoldDB" id="A0A0K1QB04"/>
<name>A0A0K1QB04_9BACT</name>
<reference evidence="1 2" key="1">
    <citation type="submission" date="2015-08" db="EMBL/GenBank/DDBJ databases">
        <authorList>
            <person name="Babu N.S."/>
            <person name="Beckwith C.J."/>
            <person name="Beseler K.G."/>
            <person name="Brison A."/>
            <person name="Carone J.V."/>
            <person name="Caskin T.P."/>
            <person name="Diamond M."/>
            <person name="Durham M.E."/>
            <person name="Foxe J.M."/>
            <person name="Go M."/>
            <person name="Henderson B.A."/>
            <person name="Jones I.B."/>
            <person name="McGettigan J.A."/>
            <person name="Micheletti S.J."/>
            <person name="Nasrallah M.E."/>
            <person name="Ortiz D."/>
            <person name="Piller C.R."/>
            <person name="Privatt S.R."/>
            <person name="Schneider S.L."/>
            <person name="Sharp S."/>
            <person name="Smith T.C."/>
            <person name="Stanton J.D."/>
            <person name="Ullery H.E."/>
            <person name="Wilson R.J."/>
            <person name="Serrano M.G."/>
            <person name="Buck G."/>
            <person name="Lee V."/>
            <person name="Wang Y."/>
            <person name="Carvalho R."/>
            <person name="Voegtly L."/>
            <person name="Shi R."/>
            <person name="Duckworth R."/>
            <person name="Johnson A."/>
            <person name="Loviza R."/>
            <person name="Walstead R."/>
            <person name="Shah Z."/>
            <person name="Kiflezghi M."/>
            <person name="Wade K."/>
            <person name="Ball S.L."/>
            <person name="Bradley K.W."/>
            <person name="Asai D.J."/>
            <person name="Bowman C.A."/>
            <person name="Russell D.A."/>
            <person name="Pope W.H."/>
            <person name="Jacobs-Sera D."/>
            <person name="Hendrix R.W."/>
            <person name="Hatfull G.F."/>
        </authorList>
    </citation>
    <scope>NUCLEOTIDE SEQUENCE [LARGE SCALE GENOMIC DNA]</scope>
    <source>
        <strain evidence="1 2">DSM 27648</strain>
    </source>
</reference>
<dbReference type="STRING" id="1391654.AKJ09_09582"/>
<evidence type="ECO:0000313" key="2">
    <source>
        <dbReference type="Proteomes" id="UP000064967"/>
    </source>
</evidence>